<proteinExistence type="predicted"/>
<sequence length="299" mass="32993">MSNELTERGAQHLSAAMAAPGAGLTALRLNGNELGAEGGRHIAWLIGQPHCVLTELDLGQTGQTTGSLNSILTALRNNTSLRDLVLDRPLLPDGCDEAAAQLSVVLRVNSTLRRLSVQKFSLTDDQMRLLCDGLAGNSSLTELDLTANRLHRDAVRHLVAALAENGALRVIRLCHNRIQTEGALWLARGLTEHGARDELHIRANDVGSDGLLALLTELKYDRLKRLHFWGNPWCARVPAEVDVLWKTGVVDPSRVDVRPYVVDYMPHLAELSQTDRLEYYNVTRYGDRTNDKVRIGYAV</sequence>
<dbReference type="InterPro" id="IPR001611">
    <property type="entry name" value="Leu-rich_rpt"/>
</dbReference>
<evidence type="ECO:0000313" key="3">
    <source>
        <dbReference type="Proteomes" id="UP000440578"/>
    </source>
</evidence>
<dbReference type="Pfam" id="PF13516">
    <property type="entry name" value="LRR_6"/>
    <property type="match status" value="1"/>
</dbReference>
<dbReference type="InterPro" id="IPR032675">
    <property type="entry name" value="LRR_dom_sf"/>
</dbReference>
<comment type="caution">
    <text evidence="2">The sequence shown here is derived from an EMBL/GenBank/DDBJ whole genome shotgun (WGS) entry which is preliminary data.</text>
</comment>
<gene>
    <name evidence="2" type="primary">LRRC34</name>
    <name evidence="2" type="ORF">FJT64_005258</name>
</gene>
<dbReference type="OrthoDB" id="272549at2759"/>
<dbReference type="AlphaFoldDB" id="A0A6A4VMA9"/>
<dbReference type="Proteomes" id="UP000440578">
    <property type="component" value="Unassembled WGS sequence"/>
</dbReference>
<reference evidence="2 3" key="1">
    <citation type="submission" date="2019-07" db="EMBL/GenBank/DDBJ databases">
        <title>Draft genome assembly of a fouling barnacle, Amphibalanus amphitrite (Darwin, 1854): The first reference genome for Thecostraca.</title>
        <authorList>
            <person name="Kim W."/>
        </authorList>
    </citation>
    <scope>NUCLEOTIDE SEQUENCE [LARGE SCALE GENOMIC DNA]</scope>
    <source>
        <strain evidence="2">SNU_AA5</strain>
        <tissue evidence="2">Soma without cirri and trophi</tissue>
    </source>
</reference>
<keyword evidence="3" id="KW-1185">Reference proteome</keyword>
<organism evidence="2 3">
    <name type="scientific">Amphibalanus amphitrite</name>
    <name type="common">Striped barnacle</name>
    <name type="synonym">Balanus amphitrite</name>
    <dbReference type="NCBI Taxonomy" id="1232801"/>
    <lineage>
        <taxon>Eukaryota</taxon>
        <taxon>Metazoa</taxon>
        <taxon>Ecdysozoa</taxon>
        <taxon>Arthropoda</taxon>
        <taxon>Crustacea</taxon>
        <taxon>Multicrustacea</taxon>
        <taxon>Cirripedia</taxon>
        <taxon>Thoracica</taxon>
        <taxon>Thoracicalcarea</taxon>
        <taxon>Balanomorpha</taxon>
        <taxon>Balanoidea</taxon>
        <taxon>Balanidae</taxon>
        <taxon>Amphibalaninae</taxon>
        <taxon>Amphibalanus</taxon>
    </lineage>
</organism>
<dbReference type="SMART" id="SM00368">
    <property type="entry name" value="LRR_RI"/>
    <property type="match status" value="5"/>
</dbReference>
<keyword evidence="1" id="KW-0677">Repeat</keyword>
<name>A0A6A4VMA9_AMPAM</name>
<dbReference type="InterPro" id="IPR052201">
    <property type="entry name" value="LRR-containing_regulator"/>
</dbReference>
<evidence type="ECO:0000313" key="2">
    <source>
        <dbReference type="EMBL" id="KAF0297337.1"/>
    </source>
</evidence>
<dbReference type="PANTHER" id="PTHR24111:SF0">
    <property type="entry name" value="LEUCINE-RICH REPEAT-CONTAINING PROTEIN"/>
    <property type="match status" value="1"/>
</dbReference>
<accession>A0A6A4VMA9</accession>
<protein>
    <submittedName>
        <fullName evidence="2">Leucine-rich repeat-containing protein 34</fullName>
    </submittedName>
</protein>
<dbReference type="SUPFAM" id="SSF52047">
    <property type="entry name" value="RNI-like"/>
    <property type="match status" value="1"/>
</dbReference>
<dbReference type="Gene3D" id="3.80.10.10">
    <property type="entry name" value="Ribonuclease Inhibitor"/>
    <property type="match status" value="3"/>
</dbReference>
<dbReference type="PANTHER" id="PTHR24111">
    <property type="entry name" value="LEUCINE-RICH REPEAT-CONTAINING PROTEIN 34"/>
    <property type="match status" value="1"/>
</dbReference>
<evidence type="ECO:0000256" key="1">
    <source>
        <dbReference type="ARBA" id="ARBA00022737"/>
    </source>
</evidence>
<dbReference type="EMBL" id="VIIS01001499">
    <property type="protein sequence ID" value="KAF0297337.1"/>
    <property type="molecule type" value="Genomic_DNA"/>
</dbReference>